<name>S4TR23_9CAUD</name>
<dbReference type="EMBL" id="KC139645">
    <property type="protein sequence ID" value="AGF89494.1"/>
    <property type="molecule type" value="Genomic_DNA"/>
</dbReference>
<reference evidence="1" key="1">
    <citation type="journal article" date="2013" name="BMC Genomics">
        <title>Genomic characterization provides new insight into Salmonella phage diversity.</title>
        <authorList>
            <person name="Moreno Switt A.I."/>
            <person name="Orsi R.H."/>
            <person name="den Bakker H.C."/>
            <person name="Vongkamjan K."/>
            <person name="Altier C."/>
            <person name="Wiedmann M."/>
        </authorList>
    </citation>
    <scope>NUCLEOTIDE SEQUENCE</scope>
</reference>
<proteinExistence type="predicted"/>
<accession>S4TR23</accession>
<protein>
    <submittedName>
        <fullName evidence="1">Uncharacterized protein</fullName>
    </submittedName>
</protein>
<organism evidence="1">
    <name type="scientific">Salmonella phage FSL SP-107</name>
    <dbReference type="NCBI Taxonomy" id="1173772"/>
    <lineage>
        <taxon>Viruses</taxon>
        <taxon>Duplodnaviria</taxon>
        <taxon>Heunggongvirae</taxon>
        <taxon>Uroviricota</taxon>
        <taxon>Caudoviricetes</taxon>
        <taxon>Andersonviridae</taxon>
        <taxon>Ounavirinae</taxon>
        <taxon>Felixounavirus</taxon>
    </lineage>
</organism>
<feature type="non-terminal residue" evidence="1">
    <location>
        <position position="1"/>
    </location>
</feature>
<sequence>TLKLGDSKMAYRAPKFINKDNFRNALEESLDENFKGNIIVVHAFNFKYDVNGNRINHYTATMLDGTLSSEKAVLNALAGRGKVLVRCDKRRYQGGAYGYDDAVYHLENMGYQVEKAGASQIIGSDGYVTIFKINK</sequence>
<gene>
    <name evidence="1" type="ORF">SP107_00671</name>
</gene>
<evidence type="ECO:0000313" key="1">
    <source>
        <dbReference type="EMBL" id="AGF89494.1"/>
    </source>
</evidence>